<sequence>MAYSRSHLSLRSPRPPFAQLLTRRRRRRRAHPARPNSCGGGKAACGAGCTCGPSCACGDGKASGGKPCCQGSKK</sequence>
<dbReference type="AlphaFoldDB" id="A0A8S4FT64"/>
<feature type="region of interest" description="Disordered" evidence="1">
    <location>
        <begin position="24"/>
        <end position="43"/>
    </location>
</feature>
<evidence type="ECO:0000313" key="3">
    <source>
        <dbReference type="Proteomes" id="UP000653454"/>
    </source>
</evidence>
<reference evidence="2" key="1">
    <citation type="submission" date="2020-11" db="EMBL/GenBank/DDBJ databases">
        <authorList>
            <person name="Whiteford S."/>
        </authorList>
    </citation>
    <scope>NUCLEOTIDE SEQUENCE</scope>
</reference>
<dbReference type="EMBL" id="CAJHNJ030000041">
    <property type="protein sequence ID" value="CAG9130364.1"/>
    <property type="molecule type" value="Genomic_DNA"/>
</dbReference>
<keyword evidence="3" id="KW-1185">Reference proteome</keyword>
<comment type="caution">
    <text evidence="2">The sequence shown here is derived from an EMBL/GenBank/DDBJ whole genome shotgun (WGS) entry which is preliminary data.</text>
</comment>
<organism evidence="2 3">
    <name type="scientific">Plutella xylostella</name>
    <name type="common">Diamondback moth</name>
    <name type="synonym">Plutella maculipennis</name>
    <dbReference type="NCBI Taxonomy" id="51655"/>
    <lineage>
        <taxon>Eukaryota</taxon>
        <taxon>Metazoa</taxon>
        <taxon>Ecdysozoa</taxon>
        <taxon>Arthropoda</taxon>
        <taxon>Hexapoda</taxon>
        <taxon>Insecta</taxon>
        <taxon>Pterygota</taxon>
        <taxon>Neoptera</taxon>
        <taxon>Endopterygota</taxon>
        <taxon>Lepidoptera</taxon>
        <taxon>Glossata</taxon>
        <taxon>Ditrysia</taxon>
        <taxon>Yponomeutoidea</taxon>
        <taxon>Plutellidae</taxon>
        <taxon>Plutella</taxon>
    </lineage>
</organism>
<evidence type="ECO:0000313" key="2">
    <source>
        <dbReference type="EMBL" id="CAG9130364.1"/>
    </source>
</evidence>
<protein>
    <submittedName>
        <fullName evidence="2">(diamondback moth) hypothetical protein</fullName>
    </submittedName>
</protein>
<name>A0A8S4FT64_PLUXY</name>
<dbReference type="Proteomes" id="UP000653454">
    <property type="component" value="Unassembled WGS sequence"/>
</dbReference>
<accession>A0A8S4FT64</accession>
<evidence type="ECO:0000256" key="1">
    <source>
        <dbReference type="SAM" id="MobiDB-lite"/>
    </source>
</evidence>
<gene>
    <name evidence="2" type="ORF">PLXY2_LOCUS9862</name>
</gene>
<proteinExistence type="predicted"/>